<accession>A0A9D1UY73</accession>
<evidence type="ECO:0000256" key="8">
    <source>
        <dbReference type="SAM" id="Phobius"/>
    </source>
</evidence>
<gene>
    <name evidence="9" type="ORF">H9863_00625</name>
</gene>
<dbReference type="InterPro" id="IPR002490">
    <property type="entry name" value="V-ATPase_116kDa_su"/>
</dbReference>
<feature type="transmembrane region" description="Helical" evidence="8">
    <location>
        <begin position="464"/>
        <end position="486"/>
    </location>
</feature>
<keyword evidence="7 8" id="KW-0472">Membrane</keyword>
<keyword evidence="4 8" id="KW-0812">Transmembrane</keyword>
<comment type="caution">
    <text evidence="9">The sequence shown here is derived from an EMBL/GenBank/DDBJ whole genome shotgun (WGS) entry which is preliminary data.</text>
</comment>
<proteinExistence type="inferred from homology"/>
<dbReference type="Proteomes" id="UP000824202">
    <property type="component" value="Unassembled WGS sequence"/>
</dbReference>
<evidence type="ECO:0000313" key="10">
    <source>
        <dbReference type="Proteomes" id="UP000824202"/>
    </source>
</evidence>
<dbReference type="GO" id="GO:0046961">
    <property type="term" value="F:proton-transporting ATPase activity, rotational mechanism"/>
    <property type="evidence" value="ECO:0007669"/>
    <property type="project" value="InterPro"/>
</dbReference>
<dbReference type="EMBL" id="DXFT01000012">
    <property type="protein sequence ID" value="HIX02608.1"/>
    <property type="molecule type" value="Genomic_DNA"/>
</dbReference>
<dbReference type="PANTHER" id="PTHR11629">
    <property type="entry name" value="VACUOLAR PROTON ATPASES"/>
    <property type="match status" value="1"/>
</dbReference>
<dbReference type="GO" id="GO:0016471">
    <property type="term" value="C:vacuolar proton-transporting V-type ATPase complex"/>
    <property type="evidence" value="ECO:0007669"/>
    <property type="project" value="TreeGrafter"/>
</dbReference>
<evidence type="ECO:0000256" key="3">
    <source>
        <dbReference type="ARBA" id="ARBA00022448"/>
    </source>
</evidence>
<sequence length="628" mass="70761">MIQPMQHLSLLVFYKDYSSFVEELRGRGVLHIYEDKKKSAENVELGKKLVLLRQVNEISRLFVKRSRENACLPEGQALQWEQASSARDRLLFYCRLFQMDNILKEEVTDGEVISFLENRFKEVEQIKQRLAALEKEAAVYAPWGKLPREQMAALEKAGWELRFYSVASRKYLPEWETQFNSFVIHVEKGVTYFVTVMPQQAGQGPEADVVHFPAMDLEEIEQQEVEMQARQALLEKALTEAAALSVGYLAGIRTEILESTDMLKVRDASRQLLEEKVVALEGWVPEANKADMDAWLAGKDVVYQWKEPSPEDRPPILLKNNSFARLFEFIGELYSLPDYREIDLTPFFAPFFVLFFGFCLGDAGYGLLILLAVTLYKFKAKPSFRPVLSLAQWLGFSTVVMGMVGGTFFGISLLDAKVAWLERFKAYMLDSQQLFNLALVIGVLQIVFGMCLKVANLWKQFGLPAALSTIGWLVAILGGGACYWLSSQGYDVAVPAYAILIVAGLLVFVFNNLHRNVLVNVGAGIWDTYNMVTGLLGDTLSYIRLFALGISSAVLGLVFNDLALNMSGDIPVLKQILMLVILVFGHGVNLFMACLGSFVHPMRLTFVEFYKNAGFEGGGKKYRPFSKR</sequence>
<evidence type="ECO:0000313" key="9">
    <source>
        <dbReference type="EMBL" id="HIX02608.1"/>
    </source>
</evidence>
<keyword evidence="6" id="KW-0406">Ion transport</keyword>
<dbReference type="PANTHER" id="PTHR11629:SF63">
    <property type="entry name" value="V-TYPE PROTON ATPASE SUBUNIT A"/>
    <property type="match status" value="1"/>
</dbReference>
<dbReference type="GO" id="GO:0033179">
    <property type="term" value="C:proton-transporting V-type ATPase, V0 domain"/>
    <property type="evidence" value="ECO:0007669"/>
    <property type="project" value="InterPro"/>
</dbReference>
<evidence type="ECO:0000256" key="1">
    <source>
        <dbReference type="ARBA" id="ARBA00004141"/>
    </source>
</evidence>
<keyword evidence="3" id="KW-0813">Transport</keyword>
<comment type="similarity">
    <text evidence="2">Belongs to the V-ATPase 116 kDa subunit family.</text>
</comment>
<name>A0A9D1UY73_9BACT</name>
<reference evidence="9" key="1">
    <citation type="journal article" date="2021" name="PeerJ">
        <title>Extensive microbial diversity within the chicken gut microbiome revealed by metagenomics and culture.</title>
        <authorList>
            <person name="Gilroy R."/>
            <person name="Ravi A."/>
            <person name="Getino M."/>
            <person name="Pursley I."/>
            <person name="Horton D.L."/>
            <person name="Alikhan N.F."/>
            <person name="Baker D."/>
            <person name="Gharbi K."/>
            <person name="Hall N."/>
            <person name="Watson M."/>
            <person name="Adriaenssens E.M."/>
            <person name="Foster-Nyarko E."/>
            <person name="Jarju S."/>
            <person name="Secka A."/>
            <person name="Antonio M."/>
            <person name="Oren A."/>
            <person name="Chaudhuri R.R."/>
            <person name="La Ragione R."/>
            <person name="Hildebrand F."/>
            <person name="Pallen M.J."/>
        </authorList>
    </citation>
    <scope>NUCLEOTIDE SEQUENCE</scope>
    <source>
        <strain evidence="9">23274</strain>
    </source>
</reference>
<comment type="subcellular location">
    <subcellularLocation>
        <location evidence="1">Membrane</location>
        <topology evidence="1">Multi-pass membrane protein</topology>
    </subcellularLocation>
</comment>
<feature type="transmembrane region" description="Helical" evidence="8">
    <location>
        <begin position="492"/>
        <end position="510"/>
    </location>
</feature>
<dbReference type="Pfam" id="PF01496">
    <property type="entry name" value="V_ATPase_I"/>
    <property type="match status" value="2"/>
</dbReference>
<feature type="transmembrane region" description="Helical" evidence="8">
    <location>
        <begin position="347"/>
        <end position="373"/>
    </location>
</feature>
<evidence type="ECO:0000256" key="5">
    <source>
        <dbReference type="ARBA" id="ARBA00022989"/>
    </source>
</evidence>
<evidence type="ECO:0000256" key="2">
    <source>
        <dbReference type="ARBA" id="ARBA00009904"/>
    </source>
</evidence>
<dbReference type="GO" id="GO:0051117">
    <property type="term" value="F:ATPase binding"/>
    <property type="evidence" value="ECO:0007669"/>
    <property type="project" value="TreeGrafter"/>
</dbReference>
<protein>
    <submittedName>
        <fullName evidence="9">ATPase</fullName>
    </submittedName>
</protein>
<feature type="transmembrane region" description="Helical" evidence="8">
    <location>
        <begin position="393"/>
        <end position="414"/>
    </location>
</feature>
<dbReference type="AlphaFoldDB" id="A0A9D1UY73"/>
<evidence type="ECO:0000256" key="7">
    <source>
        <dbReference type="ARBA" id="ARBA00023136"/>
    </source>
</evidence>
<reference evidence="9" key="2">
    <citation type="submission" date="2021-04" db="EMBL/GenBank/DDBJ databases">
        <authorList>
            <person name="Gilroy R."/>
        </authorList>
    </citation>
    <scope>NUCLEOTIDE SEQUENCE</scope>
    <source>
        <strain evidence="9">23274</strain>
    </source>
</reference>
<feature type="transmembrane region" description="Helical" evidence="8">
    <location>
        <begin position="542"/>
        <end position="564"/>
    </location>
</feature>
<organism evidence="9 10">
    <name type="scientific">Candidatus Odoribacter faecigallinarum</name>
    <dbReference type="NCBI Taxonomy" id="2838706"/>
    <lineage>
        <taxon>Bacteria</taxon>
        <taxon>Pseudomonadati</taxon>
        <taxon>Bacteroidota</taxon>
        <taxon>Bacteroidia</taxon>
        <taxon>Bacteroidales</taxon>
        <taxon>Odoribacteraceae</taxon>
        <taxon>Odoribacter</taxon>
    </lineage>
</organism>
<evidence type="ECO:0000256" key="4">
    <source>
        <dbReference type="ARBA" id="ARBA00022692"/>
    </source>
</evidence>
<feature type="transmembrane region" description="Helical" evidence="8">
    <location>
        <begin position="576"/>
        <end position="599"/>
    </location>
</feature>
<feature type="transmembrane region" description="Helical" evidence="8">
    <location>
        <begin position="434"/>
        <end position="452"/>
    </location>
</feature>
<dbReference type="GO" id="GO:0007035">
    <property type="term" value="P:vacuolar acidification"/>
    <property type="evidence" value="ECO:0007669"/>
    <property type="project" value="TreeGrafter"/>
</dbReference>
<keyword evidence="5 8" id="KW-1133">Transmembrane helix</keyword>
<evidence type="ECO:0000256" key="6">
    <source>
        <dbReference type="ARBA" id="ARBA00023065"/>
    </source>
</evidence>